<feature type="domain" description="Glucose-6-phosphate dehydrogenase assembly protein OpcA C-terminal" evidence="2">
    <location>
        <begin position="184"/>
        <end position="350"/>
    </location>
</feature>
<comment type="caution">
    <text evidence="3">The sequence shown here is derived from an EMBL/GenBank/DDBJ whole genome shotgun (WGS) entry which is preliminary data.</text>
</comment>
<dbReference type="Proteomes" id="UP001476282">
    <property type="component" value="Unassembled WGS sequence"/>
</dbReference>
<keyword evidence="4" id="KW-1185">Reference proteome</keyword>
<accession>A0ABP9UQL7</accession>
<dbReference type="PANTHER" id="PTHR38658:SF1">
    <property type="entry name" value="OXPP CYCLE PROTEIN OPCA-RELATED"/>
    <property type="match status" value="1"/>
</dbReference>
<dbReference type="EMBL" id="BAABRI010000017">
    <property type="protein sequence ID" value="GAA5483732.1"/>
    <property type="molecule type" value="Genomic_DNA"/>
</dbReference>
<dbReference type="RefSeq" id="WP_353567839.1">
    <property type="nucleotide sequence ID" value="NZ_BAABRI010000017.1"/>
</dbReference>
<evidence type="ECO:0000313" key="3">
    <source>
        <dbReference type="EMBL" id="GAA5483732.1"/>
    </source>
</evidence>
<proteinExistence type="predicted"/>
<dbReference type="InterPro" id="IPR046801">
    <property type="entry name" value="OpcA_G6PD_N"/>
</dbReference>
<dbReference type="Pfam" id="PF20171">
    <property type="entry name" value="OpcA_G6PD_C"/>
    <property type="match status" value="1"/>
</dbReference>
<organism evidence="3 4">
    <name type="scientific">Haloferula sargassicola</name>
    <dbReference type="NCBI Taxonomy" id="490096"/>
    <lineage>
        <taxon>Bacteria</taxon>
        <taxon>Pseudomonadati</taxon>
        <taxon>Verrucomicrobiota</taxon>
        <taxon>Verrucomicrobiia</taxon>
        <taxon>Verrucomicrobiales</taxon>
        <taxon>Verrucomicrobiaceae</taxon>
        <taxon>Haloferula</taxon>
    </lineage>
</organism>
<gene>
    <name evidence="3" type="ORF">Hsar01_02966</name>
</gene>
<dbReference type="InterPro" id="IPR046802">
    <property type="entry name" value="OpcA_G6PD_C"/>
</dbReference>
<feature type="domain" description="Glucose-6-phosphate dehydrogenase assembly protein OpcA N-terminal" evidence="1">
    <location>
        <begin position="61"/>
        <end position="171"/>
    </location>
</feature>
<evidence type="ECO:0000259" key="2">
    <source>
        <dbReference type="Pfam" id="PF20171"/>
    </source>
</evidence>
<sequence>MSETLSVHPELGREVPVGTIDHELKKLWGEDDARTNASLINLAIYSEVPDSLERNSKAVRELTVEHACRAILISMDFDAPEASIRAWITAHCHLHHGRKSVCCEQLAFALSGRSTGRLHNTVFAHLASDLPLTLWWQGELSWVFDDRFARGVDRFIFDSSEWSTPVASFGKIHHALESRDALVVQDLEWTRSFQIRVSTAALFDDPVAQSVLGKIDTVTIRHHAKHRMAALQLLAWLVTQAGWREASELSLRDDRSAGGARSFSFESRGGQGITVTLEAVDAGPPIQLFRLRGGEVTIEVIRCEGDNYLCRHLEAPGHHIEEPGPVDPESCAGLVGEQLSRGGKNSLFRKILPCFLRLLEADS</sequence>
<evidence type="ECO:0000259" key="1">
    <source>
        <dbReference type="Pfam" id="PF10128"/>
    </source>
</evidence>
<protein>
    <recommendedName>
        <fullName evidence="5">Glucose-6-phosphate dehydrogenase subunit</fullName>
    </recommendedName>
</protein>
<dbReference type="Pfam" id="PF10128">
    <property type="entry name" value="OpcA_G6PD_assem"/>
    <property type="match status" value="1"/>
</dbReference>
<reference evidence="3 4" key="1">
    <citation type="submission" date="2024-02" db="EMBL/GenBank/DDBJ databases">
        <title>Haloferula sargassicola NBRC 104335.</title>
        <authorList>
            <person name="Ichikawa N."/>
            <person name="Katano-Makiyama Y."/>
            <person name="Hidaka K."/>
        </authorList>
    </citation>
    <scope>NUCLEOTIDE SEQUENCE [LARGE SCALE GENOMIC DNA]</scope>
    <source>
        <strain evidence="3 4">NBRC 104335</strain>
    </source>
</reference>
<name>A0ABP9UQL7_9BACT</name>
<dbReference type="PANTHER" id="PTHR38658">
    <property type="entry name" value="OXPP CYCLE PROTEIN OPCA-RELATED"/>
    <property type="match status" value="1"/>
</dbReference>
<evidence type="ECO:0008006" key="5">
    <source>
        <dbReference type="Google" id="ProtNLM"/>
    </source>
</evidence>
<evidence type="ECO:0000313" key="4">
    <source>
        <dbReference type="Proteomes" id="UP001476282"/>
    </source>
</evidence>
<dbReference type="InterPro" id="IPR004555">
    <property type="entry name" value="G6PDH_assembly_OpcA"/>
</dbReference>